<proteinExistence type="inferred from homology"/>
<feature type="domain" description="Smf/DprA SLOG" evidence="2">
    <location>
        <begin position="86"/>
        <end position="297"/>
    </location>
</feature>
<sequence>MPLAHTPEDLSGWLRLSLEPGIGPVGARELLSAFGPPDRIYAAGHDALAARLPAALARQLCAPPGNQVRAQAERTLEWAGAPQNHIVTLGDPGYPPALLNTHDPPILLYVVGDPAMLARRAIAVVGARSATAEGLDNARAFARHLALHGWCVASGLALGIDAAAHEGALEAGAEGAGTLAVIGTGADIVYPARNRALAHRVAAGGAILSELPLGTPAVAHQFPRRNRLVAGMARGVLVVEAAAHSGSLITARLAADGGREVFAIPGSIHSPLSRGCHALIRQGAKLVETAHDILVEVSDTPAADAPEAPAGQAAEAADPLLRAMGYGPVHLDELAARAGLAAAAAQARLLELELDGEIARLPGGRFQRRAAG</sequence>
<accession>A0ABP8H0V4</accession>
<dbReference type="InterPro" id="IPR041614">
    <property type="entry name" value="DprA_WH"/>
</dbReference>
<dbReference type="InterPro" id="IPR036388">
    <property type="entry name" value="WH-like_DNA-bd_sf"/>
</dbReference>
<keyword evidence="5" id="KW-1185">Reference proteome</keyword>
<dbReference type="NCBIfam" id="TIGR00732">
    <property type="entry name" value="dprA"/>
    <property type="match status" value="1"/>
</dbReference>
<reference evidence="5" key="1">
    <citation type="journal article" date="2019" name="Int. J. Syst. Evol. Microbiol.">
        <title>The Global Catalogue of Microorganisms (GCM) 10K type strain sequencing project: providing services to taxonomists for standard genome sequencing and annotation.</title>
        <authorList>
            <consortium name="The Broad Institute Genomics Platform"/>
            <consortium name="The Broad Institute Genome Sequencing Center for Infectious Disease"/>
            <person name="Wu L."/>
            <person name="Ma J."/>
        </authorList>
    </citation>
    <scope>NUCLEOTIDE SEQUENCE [LARGE SCALE GENOMIC DNA]</scope>
    <source>
        <strain evidence="5">JCM 17666</strain>
    </source>
</reference>
<dbReference type="SUPFAM" id="SSF102405">
    <property type="entry name" value="MCP/YpsA-like"/>
    <property type="match status" value="1"/>
</dbReference>
<dbReference type="InterPro" id="IPR057666">
    <property type="entry name" value="DrpA_SLOG"/>
</dbReference>
<evidence type="ECO:0000259" key="2">
    <source>
        <dbReference type="Pfam" id="PF02481"/>
    </source>
</evidence>
<name>A0ABP8H0V4_9BURK</name>
<dbReference type="Gene3D" id="1.10.10.10">
    <property type="entry name" value="Winged helix-like DNA-binding domain superfamily/Winged helix DNA-binding domain"/>
    <property type="match status" value="1"/>
</dbReference>
<dbReference type="Pfam" id="PF02481">
    <property type="entry name" value="DNA_processg_A"/>
    <property type="match status" value="1"/>
</dbReference>
<organism evidence="4 5">
    <name type="scientific">Pigmentiphaga soli</name>
    <dbReference type="NCBI Taxonomy" id="1007095"/>
    <lineage>
        <taxon>Bacteria</taxon>
        <taxon>Pseudomonadati</taxon>
        <taxon>Pseudomonadota</taxon>
        <taxon>Betaproteobacteria</taxon>
        <taxon>Burkholderiales</taxon>
        <taxon>Alcaligenaceae</taxon>
        <taxon>Pigmentiphaga</taxon>
    </lineage>
</organism>
<dbReference type="InterPro" id="IPR003488">
    <property type="entry name" value="DprA"/>
</dbReference>
<comment type="similarity">
    <text evidence="1">Belongs to the DprA/Smf family.</text>
</comment>
<dbReference type="Pfam" id="PF17782">
    <property type="entry name" value="WHD_DprA"/>
    <property type="match status" value="1"/>
</dbReference>
<gene>
    <name evidence="4" type="primary">dprA</name>
    <name evidence="4" type="ORF">GCM10023144_23220</name>
</gene>
<evidence type="ECO:0000256" key="1">
    <source>
        <dbReference type="ARBA" id="ARBA00006525"/>
    </source>
</evidence>
<evidence type="ECO:0000313" key="5">
    <source>
        <dbReference type="Proteomes" id="UP001501671"/>
    </source>
</evidence>
<evidence type="ECO:0000259" key="3">
    <source>
        <dbReference type="Pfam" id="PF17782"/>
    </source>
</evidence>
<protein>
    <submittedName>
        <fullName evidence="4">DNA-processing protein DprA</fullName>
    </submittedName>
</protein>
<evidence type="ECO:0000313" key="4">
    <source>
        <dbReference type="EMBL" id="GAA4332802.1"/>
    </source>
</evidence>
<dbReference type="Proteomes" id="UP001501671">
    <property type="component" value="Unassembled WGS sequence"/>
</dbReference>
<dbReference type="EMBL" id="BAABFO010000010">
    <property type="protein sequence ID" value="GAA4332802.1"/>
    <property type="molecule type" value="Genomic_DNA"/>
</dbReference>
<dbReference type="PANTHER" id="PTHR43022:SF1">
    <property type="entry name" value="PROTEIN SMF"/>
    <property type="match status" value="1"/>
</dbReference>
<dbReference type="PANTHER" id="PTHR43022">
    <property type="entry name" value="PROTEIN SMF"/>
    <property type="match status" value="1"/>
</dbReference>
<dbReference type="Gene3D" id="3.40.50.450">
    <property type="match status" value="1"/>
</dbReference>
<feature type="domain" description="DprA winged helix" evidence="3">
    <location>
        <begin position="305"/>
        <end position="364"/>
    </location>
</feature>
<comment type="caution">
    <text evidence="4">The sequence shown here is derived from an EMBL/GenBank/DDBJ whole genome shotgun (WGS) entry which is preliminary data.</text>
</comment>
<dbReference type="RefSeq" id="WP_345249524.1">
    <property type="nucleotide sequence ID" value="NZ_BAABFO010000010.1"/>
</dbReference>